<dbReference type="GO" id="GO:0006783">
    <property type="term" value="P:heme biosynthetic process"/>
    <property type="evidence" value="ECO:0007669"/>
    <property type="project" value="UniProtKB-KW"/>
</dbReference>
<evidence type="ECO:0000256" key="7">
    <source>
        <dbReference type="ARBA" id="ARBA00023244"/>
    </source>
</evidence>
<dbReference type="EC" id="2.5.1.61" evidence="4"/>
<dbReference type="Pfam" id="PF01379">
    <property type="entry name" value="Porphobil_deam"/>
    <property type="match status" value="1"/>
</dbReference>
<dbReference type="GO" id="GO:0005737">
    <property type="term" value="C:cytoplasm"/>
    <property type="evidence" value="ECO:0007669"/>
    <property type="project" value="TreeGrafter"/>
</dbReference>
<accession>A0AAF0J6X8</accession>
<reference evidence="13" key="1">
    <citation type="submission" date="2023-03" db="EMBL/GenBank/DDBJ databases">
        <title>Mating type loci evolution in Malassezia.</title>
        <authorList>
            <person name="Coelho M.A."/>
        </authorList>
    </citation>
    <scope>NUCLEOTIDE SEQUENCE</scope>
    <source>
        <strain evidence="13">CBS 11721</strain>
    </source>
</reference>
<dbReference type="InterPro" id="IPR022418">
    <property type="entry name" value="Porphobilinogen_deaminase_C"/>
</dbReference>
<feature type="domain" description="Porphobilinogen deaminase N-terminal" evidence="11">
    <location>
        <begin position="90"/>
        <end position="327"/>
    </location>
</feature>
<keyword evidence="6" id="KW-0350">Heme biosynthesis</keyword>
<dbReference type="PANTHER" id="PTHR11557">
    <property type="entry name" value="PORPHOBILINOGEN DEAMINASE"/>
    <property type="match status" value="1"/>
</dbReference>
<feature type="region of interest" description="Disordered" evidence="10">
    <location>
        <begin position="485"/>
        <end position="521"/>
    </location>
</feature>
<keyword evidence="5 13" id="KW-0808">Transferase</keyword>
<dbReference type="PROSITE" id="PS00533">
    <property type="entry name" value="PORPHOBILINOGEN_DEAM"/>
    <property type="match status" value="1"/>
</dbReference>
<evidence type="ECO:0000256" key="5">
    <source>
        <dbReference type="ARBA" id="ARBA00022679"/>
    </source>
</evidence>
<dbReference type="PRINTS" id="PR00151">
    <property type="entry name" value="PORPHBDMNASE"/>
</dbReference>
<dbReference type="InterPro" id="IPR036803">
    <property type="entry name" value="Porphobilinogen_deaminase_C_sf"/>
</dbReference>
<evidence type="ECO:0000313" key="14">
    <source>
        <dbReference type="Proteomes" id="UP001219933"/>
    </source>
</evidence>
<evidence type="ECO:0000256" key="2">
    <source>
        <dbReference type="ARBA" id="ARBA00004735"/>
    </source>
</evidence>
<evidence type="ECO:0000256" key="10">
    <source>
        <dbReference type="SAM" id="MobiDB-lite"/>
    </source>
</evidence>
<evidence type="ECO:0000256" key="3">
    <source>
        <dbReference type="ARBA" id="ARBA00005638"/>
    </source>
</evidence>
<proteinExistence type="inferred from homology"/>
<evidence type="ECO:0000259" key="12">
    <source>
        <dbReference type="Pfam" id="PF03900"/>
    </source>
</evidence>
<dbReference type="InterPro" id="IPR022417">
    <property type="entry name" value="Porphobilin_deaminase_N"/>
</dbReference>
<keyword evidence="7" id="KW-0627">Porphyrin biosynthesis</keyword>
<dbReference type="Gene3D" id="3.30.160.40">
    <property type="entry name" value="Porphobilinogen deaminase, C-terminal domain"/>
    <property type="match status" value="1"/>
</dbReference>
<name>A0AAF0J6X8_9BASI</name>
<comment type="cofactor">
    <cofactor evidence="1">
        <name>dipyrromethane</name>
        <dbReference type="ChEBI" id="CHEBI:60342"/>
    </cofactor>
</comment>
<dbReference type="AlphaFoldDB" id="A0AAF0J6X8"/>
<dbReference type="FunFam" id="3.40.190.10:FF:000005">
    <property type="entry name" value="Porphobilinogen deaminase"/>
    <property type="match status" value="1"/>
</dbReference>
<dbReference type="Proteomes" id="UP001219933">
    <property type="component" value="Chromosome 3"/>
</dbReference>
<evidence type="ECO:0000256" key="1">
    <source>
        <dbReference type="ARBA" id="ARBA00001916"/>
    </source>
</evidence>
<comment type="similarity">
    <text evidence="3">Belongs to the HMBS family.</text>
</comment>
<feature type="compositionally biased region" description="Low complexity" evidence="10">
    <location>
        <begin position="1"/>
        <end position="16"/>
    </location>
</feature>
<gene>
    <name evidence="13" type="primary">HEM3</name>
    <name evidence="13" type="ORF">MCUN1_002529</name>
</gene>
<feature type="domain" description="Porphobilinogen deaminase C-terminal" evidence="12">
    <location>
        <begin position="356"/>
        <end position="382"/>
    </location>
</feature>
<dbReference type="GO" id="GO:0004418">
    <property type="term" value="F:hydroxymethylbilane synthase activity"/>
    <property type="evidence" value="ECO:0007669"/>
    <property type="project" value="UniProtKB-EC"/>
</dbReference>
<dbReference type="EMBL" id="CP119879">
    <property type="protein sequence ID" value="WFD35668.1"/>
    <property type="molecule type" value="Genomic_DNA"/>
</dbReference>
<dbReference type="Pfam" id="PF03900">
    <property type="entry name" value="Porphobil_deamC"/>
    <property type="match status" value="1"/>
</dbReference>
<evidence type="ECO:0000256" key="8">
    <source>
        <dbReference type="ARBA" id="ARBA00030685"/>
    </source>
</evidence>
<organism evidence="13 14">
    <name type="scientific">Malassezia cuniculi</name>
    <dbReference type="NCBI Taxonomy" id="948313"/>
    <lineage>
        <taxon>Eukaryota</taxon>
        <taxon>Fungi</taxon>
        <taxon>Dikarya</taxon>
        <taxon>Basidiomycota</taxon>
        <taxon>Ustilaginomycotina</taxon>
        <taxon>Malasseziomycetes</taxon>
        <taxon>Malasseziales</taxon>
        <taxon>Malasseziaceae</taxon>
        <taxon>Malassezia</taxon>
    </lineage>
</organism>
<evidence type="ECO:0000256" key="4">
    <source>
        <dbReference type="ARBA" id="ARBA00012655"/>
    </source>
</evidence>
<feature type="compositionally biased region" description="Pro residues" evidence="10">
    <location>
        <begin position="17"/>
        <end position="28"/>
    </location>
</feature>
<evidence type="ECO:0000313" key="13">
    <source>
        <dbReference type="EMBL" id="WFD35668.1"/>
    </source>
</evidence>
<dbReference type="InterPro" id="IPR000860">
    <property type="entry name" value="HemC"/>
</dbReference>
<protein>
    <recommendedName>
        <fullName evidence="4">hydroxymethylbilane synthase</fullName>
        <ecNumber evidence="4">2.5.1.61</ecNumber>
    </recommendedName>
    <alternativeName>
        <fullName evidence="9">Hydroxymethylbilane synthase</fullName>
    </alternativeName>
    <alternativeName>
        <fullName evidence="8">Pre-uroporphyrinogen synthase</fullName>
    </alternativeName>
</protein>
<evidence type="ECO:0000256" key="9">
    <source>
        <dbReference type="ARBA" id="ARBA00033064"/>
    </source>
</evidence>
<evidence type="ECO:0000259" key="11">
    <source>
        <dbReference type="Pfam" id="PF01379"/>
    </source>
</evidence>
<dbReference type="PANTHER" id="PTHR11557:SF0">
    <property type="entry name" value="PORPHOBILINOGEN DEAMINASE"/>
    <property type="match status" value="1"/>
</dbReference>
<dbReference type="NCBIfam" id="TIGR00212">
    <property type="entry name" value="hemC"/>
    <property type="match status" value="1"/>
</dbReference>
<feature type="region of interest" description="Disordered" evidence="10">
    <location>
        <begin position="1"/>
        <end position="44"/>
    </location>
</feature>
<keyword evidence="14" id="KW-1185">Reference proteome</keyword>
<dbReference type="SUPFAM" id="SSF53850">
    <property type="entry name" value="Periplasmic binding protein-like II"/>
    <property type="match status" value="1"/>
</dbReference>
<dbReference type="SUPFAM" id="SSF54782">
    <property type="entry name" value="Porphobilinogen deaminase (hydroxymethylbilane synthase), C-terminal domain"/>
    <property type="match status" value="1"/>
</dbReference>
<dbReference type="Gene3D" id="3.40.190.10">
    <property type="entry name" value="Periplasmic binding protein-like II"/>
    <property type="match status" value="2"/>
</dbReference>
<evidence type="ECO:0000256" key="6">
    <source>
        <dbReference type="ARBA" id="ARBA00023133"/>
    </source>
</evidence>
<dbReference type="InterPro" id="IPR022419">
    <property type="entry name" value="Porphobilin_deaminase_cofac_BS"/>
</dbReference>
<comment type="pathway">
    <text evidence="2">Porphyrin-containing compound metabolism; protoporphyrin-IX biosynthesis; coproporphyrinogen-III from 5-aminolevulinate: step 2/4.</text>
</comment>
<sequence length="521" mass="56354">MQAQDAAAPTVAVCPVPHAPNQPLPPGHPETNAARPSSLKPPSGEHCIFFRAADDAEPGAEADGEKIKQPLGPTPTVSPAFAAHPDSLLVLSSRSSELARLQAEQVADTLSSRYGSNSPAFTGGEHDTHLRDLLAQVTPEGSEPKPMSFPIQTMSTAGDVNLRSPLYVIGGEGRAIWTKELEVALREGVVDAIVHCAKDVPTTLPDGLELAAILEREDPRDALVVKADLPYKALAEMPPGSVIGTSSVRRVALLRRVYPHLVFSDVRGNINTRLAKLDAEGGPYTALVLAAAGLKRLSLEKRITAYLTAPEMLYSVGQGSLAIEVRTPPPGADPRTNRDARVHSIISSLGNWRATLRCAAERALLRRMEGGCSIPLGVETEFCDHGKVERQKNEHLCVPAELDGSMYSRTLVCDPNVPCEGRELTLRAVIVSLDGTQRCEHTETRRVNSIAEAVALGCLVADKLEHEQGARAILDEVEHHRRMAEEADNRRRALREGASHEKEIDRRGLPRDDGQPKAWEV</sequence>